<name>A0A067QHE1_ZOONE</name>
<keyword evidence="2" id="KW-0812">Transmembrane</keyword>
<dbReference type="AlphaFoldDB" id="A0A067QHE1"/>
<dbReference type="Proteomes" id="UP000027135">
    <property type="component" value="Unassembled WGS sequence"/>
</dbReference>
<dbReference type="SUPFAM" id="SSF90188">
    <property type="entry name" value="Somatomedin B domain"/>
    <property type="match status" value="1"/>
</dbReference>
<dbReference type="EMBL" id="KK853659">
    <property type="protein sequence ID" value="KDR02351.1"/>
    <property type="molecule type" value="Genomic_DNA"/>
</dbReference>
<keyword evidence="6" id="KW-1185">Reference proteome</keyword>
<dbReference type="STRING" id="136037.A0A067QHE1"/>
<evidence type="ECO:0008006" key="7">
    <source>
        <dbReference type="Google" id="ProtNLM"/>
    </source>
</evidence>
<dbReference type="PROSITE" id="PS00524">
    <property type="entry name" value="SMB_1"/>
    <property type="match status" value="1"/>
</dbReference>
<dbReference type="Gene3D" id="2.60.120.200">
    <property type="match status" value="1"/>
</dbReference>
<proteinExistence type="predicted"/>
<evidence type="ECO:0000256" key="1">
    <source>
        <dbReference type="ARBA" id="ARBA00023157"/>
    </source>
</evidence>
<feature type="domain" description="SMB" evidence="4">
    <location>
        <begin position="60"/>
        <end position="115"/>
    </location>
</feature>
<gene>
    <name evidence="5" type="ORF">L798_04911</name>
</gene>
<accession>A0A067QHE1</accession>
<evidence type="ECO:0000313" key="6">
    <source>
        <dbReference type="Proteomes" id="UP000027135"/>
    </source>
</evidence>
<reference evidence="5 6" key="1">
    <citation type="journal article" date="2014" name="Nat. Commun.">
        <title>Molecular traces of alternative social organization in a termite genome.</title>
        <authorList>
            <person name="Terrapon N."/>
            <person name="Li C."/>
            <person name="Robertson H.M."/>
            <person name="Ji L."/>
            <person name="Meng X."/>
            <person name="Booth W."/>
            <person name="Chen Z."/>
            <person name="Childers C.P."/>
            <person name="Glastad K.M."/>
            <person name="Gokhale K."/>
            <person name="Gowin J."/>
            <person name="Gronenberg W."/>
            <person name="Hermansen R.A."/>
            <person name="Hu H."/>
            <person name="Hunt B.G."/>
            <person name="Huylmans A.K."/>
            <person name="Khalil S.M."/>
            <person name="Mitchell R.D."/>
            <person name="Munoz-Torres M.C."/>
            <person name="Mustard J.A."/>
            <person name="Pan H."/>
            <person name="Reese J.T."/>
            <person name="Scharf M.E."/>
            <person name="Sun F."/>
            <person name="Vogel H."/>
            <person name="Xiao J."/>
            <person name="Yang W."/>
            <person name="Yang Z."/>
            <person name="Yang Z."/>
            <person name="Zhou J."/>
            <person name="Zhu J."/>
            <person name="Brent C.S."/>
            <person name="Elsik C.G."/>
            <person name="Goodisman M.A."/>
            <person name="Liberles D.A."/>
            <person name="Roe R.M."/>
            <person name="Vargo E.L."/>
            <person name="Vilcinskas A."/>
            <person name="Wang J."/>
            <person name="Bornberg-Bauer E."/>
            <person name="Korb J."/>
            <person name="Zhang G."/>
            <person name="Liebig J."/>
        </authorList>
    </citation>
    <scope>NUCLEOTIDE SEQUENCE [LARGE SCALE GENOMIC DNA]</scope>
    <source>
        <tissue evidence="5">Whole organism</tissue>
    </source>
</reference>
<evidence type="ECO:0000259" key="3">
    <source>
        <dbReference type="PROSITE" id="PS50060"/>
    </source>
</evidence>
<dbReference type="PROSITE" id="PS50060">
    <property type="entry name" value="MAM_2"/>
    <property type="match status" value="1"/>
</dbReference>
<sequence length="494" mass="54129">MNESFQVIIEAVRGPGYVSDIAIDDVKIANGSECLASVTHLPSPTESVNQNGGGNEIYDSTQSCRLRCTSTITALTRTTAVASETPVFAECECHALCLQTATCCVDYASYCMLVTLEPQTVSKSAVINRPYHTPPPLPPLPPYPSVKLPTFPPSTQKNLILEMSSELPKPVENTEAPLIHYKPVVPLWTQDGLKEHLSLTTESNGRIPIPSDPTPLILQPPTAVHIQIKPLVISQSEKPAVRLTTVKPVTTSTASHFTLSHLTVSESLNPVVTDLNKTAVTKSVNILNIKTLSTASTALNMPTVPIRRNSSLISTALLVPRQSSTTLKTTPVTQNYPRVTQVRSKLVVFSIPPVTKLKQTARTSASTVSPLIIHHFTTVPSETQDVTERLTYSEPITTPPWMTVTRDQKWIQARRGPDPRQKDFLSMSGIVGILVAVILVIIAVVIASYFVVRNRRHVYRQQQMADDSDVRFLTSEEALDFSLARPVDNGDDYL</sequence>
<dbReference type="Pfam" id="PF01033">
    <property type="entry name" value="Somatomedin_B"/>
    <property type="match status" value="1"/>
</dbReference>
<protein>
    <recommendedName>
        <fullName evidence="7">SMB domain-containing protein</fullName>
    </recommendedName>
</protein>
<keyword evidence="2" id="KW-1133">Transmembrane helix</keyword>
<dbReference type="Gene3D" id="4.10.410.20">
    <property type="match status" value="1"/>
</dbReference>
<feature type="domain" description="MAM" evidence="3">
    <location>
        <begin position="1"/>
        <end position="36"/>
    </location>
</feature>
<dbReference type="InterPro" id="IPR036024">
    <property type="entry name" value="Somatomedin_B-like_dom_sf"/>
</dbReference>
<keyword evidence="1" id="KW-1015">Disulfide bond</keyword>
<dbReference type="PROSITE" id="PS50958">
    <property type="entry name" value="SMB_2"/>
    <property type="match status" value="1"/>
</dbReference>
<feature type="transmembrane region" description="Helical" evidence="2">
    <location>
        <begin position="424"/>
        <end position="452"/>
    </location>
</feature>
<dbReference type="InterPro" id="IPR001212">
    <property type="entry name" value="Somatomedin_B_dom"/>
</dbReference>
<dbReference type="OMA" id="ECECHAL"/>
<evidence type="ECO:0000256" key="2">
    <source>
        <dbReference type="SAM" id="Phobius"/>
    </source>
</evidence>
<organism evidence="5 6">
    <name type="scientific">Zootermopsis nevadensis</name>
    <name type="common">Dampwood termite</name>
    <dbReference type="NCBI Taxonomy" id="136037"/>
    <lineage>
        <taxon>Eukaryota</taxon>
        <taxon>Metazoa</taxon>
        <taxon>Ecdysozoa</taxon>
        <taxon>Arthropoda</taxon>
        <taxon>Hexapoda</taxon>
        <taxon>Insecta</taxon>
        <taxon>Pterygota</taxon>
        <taxon>Neoptera</taxon>
        <taxon>Polyneoptera</taxon>
        <taxon>Dictyoptera</taxon>
        <taxon>Blattodea</taxon>
        <taxon>Blattoidea</taxon>
        <taxon>Termitoidae</taxon>
        <taxon>Termopsidae</taxon>
        <taxon>Zootermopsis</taxon>
    </lineage>
</organism>
<dbReference type="GO" id="GO:0016020">
    <property type="term" value="C:membrane"/>
    <property type="evidence" value="ECO:0007669"/>
    <property type="project" value="InterPro"/>
</dbReference>
<evidence type="ECO:0000259" key="4">
    <source>
        <dbReference type="PROSITE" id="PS50958"/>
    </source>
</evidence>
<evidence type="ECO:0000313" key="5">
    <source>
        <dbReference type="EMBL" id="KDR02351.1"/>
    </source>
</evidence>
<keyword evidence="2" id="KW-0472">Membrane</keyword>
<dbReference type="InterPro" id="IPR000998">
    <property type="entry name" value="MAM_dom"/>
</dbReference>
<dbReference type="OrthoDB" id="6107927at2759"/>
<dbReference type="InParanoid" id="A0A067QHE1"/>